<evidence type="ECO:0000256" key="2">
    <source>
        <dbReference type="SAM" id="Phobius"/>
    </source>
</evidence>
<evidence type="ECO:0000313" key="4">
    <source>
        <dbReference type="Proteomes" id="UP000311919"/>
    </source>
</evidence>
<dbReference type="EMBL" id="SKCS01000396">
    <property type="protein sequence ID" value="TNN09322.1"/>
    <property type="molecule type" value="Genomic_DNA"/>
</dbReference>
<accession>A0A4Z2CYL1</accession>
<feature type="region of interest" description="Disordered" evidence="1">
    <location>
        <begin position="753"/>
        <end position="775"/>
    </location>
</feature>
<evidence type="ECO:0000256" key="1">
    <source>
        <dbReference type="SAM" id="MobiDB-lite"/>
    </source>
</evidence>
<keyword evidence="2" id="KW-1133">Transmembrane helix</keyword>
<feature type="transmembrane region" description="Helical" evidence="2">
    <location>
        <begin position="273"/>
        <end position="298"/>
    </location>
</feature>
<keyword evidence="2" id="KW-0812">Transmembrane</keyword>
<name>A0A4Z2CYL1_SCHJA</name>
<dbReference type="OrthoDB" id="6262783at2759"/>
<organism evidence="3 4">
    <name type="scientific">Schistosoma japonicum</name>
    <name type="common">Blood fluke</name>
    <dbReference type="NCBI Taxonomy" id="6182"/>
    <lineage>
        <taxon>Eukaryota</taxon>
        <taxon>Metazoa</taxon>
        <taxon>Spiralia</taxon>
        <taxon>Lophotrochozoa</taxon>
        <taxon>Platyhelminthes</taxon>
        <taxon>Trematoda</taxon>
        <taxon>Digenea</taxon>
        <taxon>Strigeidida</taxon>
        <taxon>Schistosomatoidea</taxon>
        <taxon>Schistosomatidae</taxon>
        <taxon>Schistosoma</taxon>
    </lineage>
</organism>
<comment type="caution">
    <text evidence="3">The sequence shown here is derived from an EMBL/GenBank/DDBJ whole genome shotgun (WGS) entry which is preliminary data.</text>
</comment>
<feature type="compositionally biased region" description="Basic and acidic residues" evidence="1">
    <location>
        <begin position="230"/>
        <end position="239"/>
    </location>
</feature>
<sequence length="868" mass="99331">MKLTMYSLISYSHATMLLVLLFFGEIKIQLVTSYIFCHCDTDECRAFGYKECKAEFYCYSIYELNSLTHNHVHVVNRSTEITGISISRGCISNSFLTMCTNKDIQQNKQIHSPYLITRCCRDAWCNTDKVKIAQTDWSLYEVRRYPESDYSNYGAEPMKPVNSRQQTQFKGVEKVSTSGNSRNIENIIDDSHLPNDVYSESILNSQLIHQDNDRSKLINSRRGIRRKPGKGNEHSEKDSSPIASDNFQLTYFNPIKSTHSKSYSMNILLAKPIYVAMGISLTILLFGLIFLSSGLLIYRKNKHFHISNCRKVCNYSCNNRDSIASPINEKINQKYTTGILDTTNGLQNWNQVTNVFSNQHSKDQPLLLNSISPAESMNPSTGYRSLTLNQTDSNWLKPRDDAMSTKKNENKRKENMLTYHCWCCYSNDSNADNNDTHRNDYASSENFKSYVNLSQFNKRTITNDNTKNNQITTNNTTNDHLHPVICEESEFSLNTDNQKQEPSSVSTPLFSIHSSSIHQLPDFVEYRKFTTTTTTTNNNNNKSLLINDQDTFTWIKNQQSHNQHPIQLKKHNFYHQQLQHNLNLKQDNTQQQVHSLLNDFSGNCSDSSYIYDIDNKNNSLDYELIKVKPKSKFNETELDWSIGERKNNGIQLNTDTDSRSPGLYNNTGINTDGSSSGHQENGPIQQPALPVQFTDLLFSHLPPPPSYPPPPLHHQQQQLTEIANHHNINDNNRNNKNSPFVDLHRFDVLLQRQRGTGKTSSGGDDSKTIESEQSDVNQTYKLSNFNENSSELNAALLRHKSMFVNSNNNNRFLEYSPDLNKLTERKYIESDLIGLATFRKGNEKAVDLVTPYAQFDLSPDSSMCIIAE</sequence>
<proteinExistence type="predicted"/>
<protein>
    <submittedName>
        <fullName evidence="3">Putative GatA-binding transcription factor isoform 1</fullName>
    </submittedName>
</protein>
<gene>
    <name evidence="3" type="ORF">EWB00_006385</name>
</gene>
<evidence type="ECO:0000313" key="3">
    <source>
        <dbReference type="EMBL" id="TNN09322.1"/>
    </source>
</evidence>
<keyword evidence="2" id="KW-0472">Membrane</keyword>
<dbReference type="AlphaFoldDB" id="A0A4Z2CYL1"/>
<keyword evidence="4" id="KW-1185">Reference proteome</keyword>
<dbReference type="Proteomes" id="UP000311919">
    <property type="component" value="Unassembled WGS sequence"/>
</dbReference>
<reference evidence="3 4" key="1">
    <citation type="submission" date="2019-03" db="EMBL/GenBank/DDBJ databases">
        <title>An improved genome assembly of the fluke Schistosoma japonicum.</title>
        <authorList>
            <person name="Hu W."/>
            <person name="Luo F."/>
            <person name="Yin M."/>
            <person name="Mo X."/>
            <person name="Sun C."/>
            <person name="Wu Q."/>
            <person name="Zhu B."/>
            <person name="Xiang M."/>
            <person name="Wang J."/>
            <person name="Wang Y."/>
            <person name="Zhang T."/>
            <person name="Xu B."/>
            <person name="Zheng H."/>
            <person name="Feng Z."/>
        </authorList>
    </citation>
    <scope>NUCLEOTIDE SEQUENCE [LARGE SCALE GENOMIC DNA]</scope>
    <source>
        <strain evidence="3">HuSjv2</strain>
        <tissue evidence="3">Worms</tissue>
    </source>
</reference>
<feature type="region of interest" description="Disordered" evidence="1">
    <location>
        <begin position="218"/>
        <end position="242"/>
    </location>
</feature>